<evidence type="ECO:0000259" key="1">
    <source>
        <dbReference type="Pfam" id="PF12776"/>
    </source>
</evidence>
<dbReference type="PANTHER" id="PTHR46929">
    <property type="entry name" value="EXPRESSED PROTEIN"/>
    <property type="match status" value="1"/>
</dbReference>
<sequence>MEVLDFPVVINDGKTGCEENSLRWTSEMDHCLIRVLMQHMILGNKGMLDDKFNPLVYDAATLNLGEMFALELTKDQVEDRFKSWKKKYGLLRDLLDQGDFEWDDRRKMLVAKDSV</sequence>
<proteinExistence type="predicted"/>
<protein>
    <recommendedName>
        <fullName evidence="1">Myb/SANT-like domain-containing protein</fullName>
    </recommendedName>
</protein>
<reference evidence="2" key="1">
    <citation type="submission" date="2023-03" db="UniProtKB">
        <authorList>
            <consortium name="EnsemblPlants"/>
        </authorList>
    </citation>
    <scope>IDENTIFICATION</scope>
</reference>
<name>A0A9I9D9L9_CUCME</name>
<dbReference type="InterPro" id="IPR024752">
    <property type="entry name" value="Myb/SANT-like_dom"/>
</dbReference>
<dbReference type="AlphaFoldDB" id="A0A9I9D9L9"/>
<dbReference type="Pfam" id="PF12776">
    <property type="entry name" value="Myb_DNA-bind_3"/>
    <property type="match status" value="1"/>
</dbReference>
<accession>A0A9I9D9L9</accession>
<evidence type="ECO:0000313" key="2">
    <source>
        <dbReference type="EnsemblPlants" id="MELO3C015097.2.1"/>
    </source>
</evidence>
<feature type="domain" description="Myb/SANT-like" evidence="1">
    <location>
        <begin position="23"/>
        <end position="115"/>
    </location>
</feature>
<dbReference type="EnsemblPlants" id="MELO3C015097.2.1">
    <property type="protein sequence ID" value="MELO3C015097.2.1"/>
    <property type="gene ID" value="MELO3C015097.2"/>
</dbReference>
<dbReference type="Gramene" id="MELO3C015097.2.1">
    <property type="protein sequence ID" value="MELO3C015097.2.1"/>
    <property type="gene ID" value="MELO3C015097.2"/>
</dbReference>
<dbReference type="PANTHER" id="PTHR46929:SF29">
    <property type="entry name" value="MYB_SANT-LIKE DOMAIN-CONTAINING PROTEIN"/>
    <property type="match status" value="1"/>
</dbReference>
<organism evidence="2">
    <name type="scientific">Cucumis melo</name>
    <name type="common">Muskmelon</name>
    <dbReference type="NCBI Taxonomy" id="3656"/>
    <lineage>
        <taxon>Eukaryota</taxon>
        <taxon>Viridiplantae</taxon>
        <taxon>Streptophyta</taxon>
        <taxon>Embryophyta</taxon>
        <taxon>Tracheophyta</taxon>
        <taxon>Spermatophyta</taxon>
        <taxon>Magnoliopsida</taxon>
        <taxon>eudicotyledons</taxon>
        <taxon>Gunneridae</taxon>
        <taxon>Pentapetalae</taxon>
        <taxon>rosids</taxon>
        <taxon>fabids</taxon>
        <taxon>Cucurbitales</taxon>
        <taxon>Cucurbitaceae</taxon>
        <taxon>Benincaseae</taxon>
        <taxon>Cucumis</taxon>
    </lineage>
</organism>